<keyword evidence="1" id="KW-1133">Transmembrane helix</keyword>
<dbReference type="PIRSF" id="PIRSF030780">
    <property type="entry name" value="Md_memb_hyd_prd"/>
    <property type="match status" value="1"/>
</dbReference>
<dbReference type="Proteomes" id="UP001519308">
    <property type="component" value="Unassembled WGS sequence"/>
</dbReference>
<dbReference type="PANTHER" id="PTHR35531">
    <property type="entry name" value="INNER MEMBRANE PROTEIN YBCI-RELATED"/>
    <property type="match status" value="1"/>
</dbReference>
<feature type="transmembrane region" description="Helical" evidence="1">
    <location>
        <begin position="166"/>
        <end position="194"/>
    </location>
</feature>
<dbReference type="RefSeq" id="WP_021285013.1">
    <property type="nucleotide sequence ID" value="NZ_JAGGLL010000002.1"/>
</dbReference>
<keyword evidence="3" id="KW-1185">Reference proteome</keyword>
<accession>A0ABS4K086</accession>
<evidence type="ECO:0000313" key="3">
    <source>
        <dbReference type="Proteomes" id="UP001519308"/>
    </source>
</evidence>
<dbReference type="EMBL" id="JAGGLL010000002">
    <property type="protein sequence ID" value="MBP2020661.1"/>
    <property type="molecule type" value="Genomic_DNA"/>
</dbReference>
<dbReference type="InterPro" id="IPR016956">
    <property type="entry name" value="YdjM"/>
</dbReference>
<feature type="transmembrane region" description="Helical" evidence="1">
    <location>
        <begin position="60"/>
        <end position="76"/>
    </location>
</feature>
<organism evidence="2 3">
    <name type="scientific">Clostridium punense</name>
    <dbReference type="NCBI Taxonomy" id="1054297"/>
    <lineage>
        <taxon>Bacteria</taxon>
        <taxon>Bacillati</taxon>
        <taxon>Bacillota</taxon>
        <taxon>Clostridia</taxon>
        <taxon>Eubacteriales</taxon>
        <taxon>Clostridiaceae</taxon>
        <taxon>Clostridium</taxon>
    </lineage>
</organism>
<feature type="transmembrane region" description="Helical" evidence="1">
    <location>
        <begin position="12"/>
        <end position="39"/>
    </location>
</feature>
<gene>
    <name evidence="2" type="ORF">J2Z44_000445</name>
</gene>
<name>A0ABS4K086_9CLOT</name>
<dbReference type="PANTHER" id="PTHR35531:SF1">
    <property type="entry name" value="INNER MEMBRANE PROTEIN YBCI-RELATED"/>
    <property type="match status" value="1"/>
</dbReference>
<keyword evidence="1" id="KW-0812">Transmembrane</keyword>
<feature type="transmembrane region" description="Helical" evidence="1">
    <location>
        <begin position="105"/>
        <end position="122"/>
    </location>
</feature>
<reference evidence="2 3" key="1">
    <citation type="submission" date="2021-03" db="EMBL/GenBank/DDBJ databases">
        <title>Genomic Encyclopedia of Type Strains, Phase IV (KMG-IV): sequencing the most valuable type-strain genomes for metagenomic binning, comparative biology and taxonomic classification.</title>
        <authorList>
            <person name="Goeker M."/>
        </authorList>
    </citation>
    <scope>NUCLEOTIDE SEQUENCE [LARGE SCALE GENOMIC DNA]</scope>
    <source>
        <strain evidence="2 3">DSM 28650</strain>
    </source>
</reference>
<protein>
    <submittedName>
        <fullName evidence="2">Inner membrane protein</fullName>
    </submittedName>
</protein>
<sequence length="200" mass="22531">MKGKTHAAVGTSVFVFLCNILPGKFGLINLAFAIIGSLLPDIDHPKSFINRYLLPFRNQATKVTIFCSLGILMLYIDSVYINAPWIKIIGISLILIGVSTHRMGLTHSILGMIIFSVVLSFFARIYELVYVEFYFFLGFLFHLICDMCTKRGVPLLYPFNNKKFKLPLTFTTGSFIGNFLEGAIIVLSLGYAGYNIQRFF</sequence>
<dbReference type="InterPro" id="IPR007404">
    <property type="entry name" value="YdjM-like"/>
</dbReference>
<feature type="transmembrane region" description="Helical" evidence="1">
    <location>
        <begin position="82"/>
        <end position="98"/>
    </location>
</feature>
<dbReference type="Pfam" id="PF04307">
    <property type="entry name" value="YdjM"/>
    <property type="match status" value="1"/>
</dbReference>
<comment type="caution">
    <text evidence="2">The sequence shown here is derived from an EMBL/GenBank/DDBJ whole genome shotgun (WGS) entry which is preliminary data.</text>
</comment>
<evidence type="ECO:0000313" key="2">
    <source>
        <dbReference type="EMBL" id="MBP2020661.1"/>
    </source>
</evidence>
<proteinExistence type="predicted"/>
<feature type="transmembrane region" description="Helical" evidence="1">
    <location>
        <begin position="128"/>
        <end position="145"/>
    </location>
</feature>
<keyword evidence="1" id="KW-0472">Membrane</keyword>
<evidence type="ECO:0000256" key="1">
    <source>
        <dbReference type="SAM" id="Phobius"/>
    </source>
</evidence>